<keyword evidence="1 4" id="KW-0732">Signal</keyword>
<keyword evidence="4" id="KW-0564">Palmitate</keyword>
<dbReference type="InterPro" id="IPR011990">
    <property type="entry name" value="TPR-like_helical_dom_sf"/>
</dbReference>
<dbReference type="EMBL" id="RBWX01000010">
    <property type="protein sequence ID" value="RKS86575.1"/>
    <property type="molecule type" value="Genomic_DNA"/>
</dbReference>
<feature type="signal peptide" evidence="5">
    <location>
        <begin position="1"/>
        <end position="29"/>
    </location>
</feature>
<evidence type="ECO:0000256" key="5">
    <source>
        <dbReference type="SAM" id="SignalP"/>
    </source>
</evidence>
<comment type="similarity">
    <text evidence="4">Belongs to the BamD family.</text>
</comment>
<dbReference type="GO" id="GO:0043165">
    <property type="term" value="P:Gram-negative-bacterium-type cell outer membrane assembly"/>
    <property type="evidence" value="ECO:0007669"/>
    <property type="project" value="UniProtKB-UniRule"/>
</dbReference>
<comment type="function">
    <text evidence="4">Part of the outer membrane protein assembly complex, which is involved in assembly and insertion of beta-barrel proteins into the outer membrane.</text>
</comment>
<evidence type="ECO:0000313" key="9">
    <source>
        <dbReference type="Proteomes" id="UP000275727"/>
    </source>
</evidence>
<reference evidence="7 9" key="1">
    <citation type="submission" date="2018-06" db="EMBL/GenBank/DDBJ databases">
        <title>Complete Genome Sequence of the Microcystin-Degrading Bacterium Sphingosinicella microcystinivorans Strain B-9.</title>
        <authorList>
            <person name="Jin H."/>
            <person name="Nishizawa T."/>
            <person name="Guo Y."/>
            <person name="Nishizawa A."/>
            <person name="Park H."/>
            <person name="Kato H."/>
            <person name="Tsuji K."/>
            <person name="Harada K."/>
        </authorList>
    </citation>
    <scope>NUCLEOTIDE SEQUENCE [LARGE SCALE GENOMIC DNA]</scope>
    <source>
        <strain evidence="7 9">B9</strain>
    </source>
</reference>
<proteinExistence type="inferred from homology"/>
<evidence type="ECO:0000313" key="10">
    <source>
        <dbReference type="Proteomes" id="UP000276029"/>
    </source>
</evidence>
<comment type="subcellular location">
    <subcellularLocation>
        <location evidence="4">Cell outer membrane</location>
        <topology evidence="4">Lipid-anchor</topology>
    </subcellularLocation>
</comment>
<dbReference type="Pfam" id="PF13525">
    <property type="entry name" value="YfiO"/>
    <property type="match status" value="1"/>
</dbReference>
<keyword evidence="3 4" id="KW-0998">Cell outer membrane</keyword>
<evidence type="ECO:0000256" key="2">
    <source>
        <dbReference type="ARBA" id="ARBA00023136"/>
    </source>
</evidence>
<dbReference type="GO" id="GO:0051205">
    <property type="term" value="P:protein insertion into membrane"/>
    <property type="evidence" value="ECO:0007669"/>
    <property type="project" value="UniProtKB-UniRule"/>
</dbReference>
<dbReference type="EMBL" id="AP018711">
    <property type="protein sequence ID" value="BBE35317.1"/>
    <property type="molecule type" value="Genomic_DNA"/>
</dbReference>
<dbReference type="HAMAP" id="MF_00922">
    <property type="entry name" value="OM_assembly_BamD"/>
    <property type="match status" value="1"/>
</dbReference>
<evidence type="ECO:0000313" key="8">
    <source>
        <dbReference type="EMBL" id="RKS86575.1"/>
    </source>
</evidence>
<feature type="domain" description="Outer membrane lipoprotein BamD-like" evidence="6">
    <location>
        <begin position="46"/>
        <end position="238"/>
    </location>
</feature>
<evidence type="ECO:0000256" key="3">
    <source>
        <dbReference type="ARBA" id="ARBA00023237"/>
    </source>
</evidence>
<sequence>MTASSRTGRTTGRALLLLVAAGLALSACAGKKGPNVSDRSYIARDVETLYNFGKDTLDKGRYKQAALIFDEVERQHPYSTWARRAQLMSGFSYYLAKDYQQAILSSQRFLSLHPGNKDAAYAYYLIAISYYEQIANVQRDQKITDQALSALTEVTRRFPDSPYAADARLKMDLARDHLAGKEMEIGRFYQQRRQFIAAASRFRNVVDKYDVTSHTPEALHRLVEVYLALGLRDEARKTAAALGYNYPGSKWYERSYALVERYTTG</sequence>
<feature type="chain" id="PRO_5042046748" description="Outer membrane protein assembly factor BamD" evidence="5">
    <location>
        <begin position="30"/>
        <end position="265"/>
    </location>
</feature>
<dbReference type="InterPro" id="IPR017689">
    <property type="entry name" value="BamD"/>
</dbReference>
<gene>
    <name evidence="4 7" type="primary">bamD</name>
    <name evidence="8" type="ORF">DFR51_3288</name>
    <name evidence="7" type="ORF">SmB9_29750</name>
</gene>
<protein>
    <recommendedName>
        <fullName evidence="4">Outer membrane protein assembly factor BamD</fullName>
    </recommendedName>
</protein>
<dbReference type="KEGG" id="smic:SmB9_29750"/>
<evidence type="ECO:0000259" key="6">
    <source>
        <dbReference type="Pfam" id="PF13525"/>
    </source>
</evidence>
<evidence type="ECO:0000256" key="1">
    <source>
        <dbReference type="ARBA" id="ARBA00022729"/>
    </source>
</evidence>
<keyword evidence="10" id="KW-1185">Reference proteome</keyword>
<reference evidence="8 10" key="2">
    <citation type="submission" date="2018-10" db="EMBL/GenBank/DDBJ databases">
        <title>Genomic Encyclopedia of Type Strains, Phase IV (KMG-IV): sequencing the most valuable type-strain genomes for metagenomic binning, comparative biology and taxonomic classification.</title>
        <authorList>
            <person name="Goeker M."/>
        </authorList>
    </citation>
    <scope>NUCLEOTIDE SEQUENCE [LARGE SCALE GENOMIC DNA]</scope>
    <source>
        <strain evidence="8 10">DSM 19791</strain>
    </source>
</reference>
<dbReference type="Proteomes" id="UP000276029">
    <property type="component" value="Unassembled WGS sequence"/>
</dbReference>
<name>A0AAD1D7H7_SPHMI</name>
<comment type="subunit">
    <text evidence="4">Part of the Bam complex.</text>
</comment>
<dbReference type="InterPro" id="IPR039565">
    <property type="entry name" value="BamD-like"/>
</dbReference>
<dbReference type="CDD" id="cd15830">
    <property type="entry name" value="BamD"/>
    <property type="match status" value="1"/>
</dbReference>
<dbReference type="NCBIfam" id="TIGR03302">
    <property type="entry name" value="OM_YfiO"/>
    <property type="match status" value="1"/>
</dbReference>
<dbReference type="RefSeq" id="WP_121053100.1">
    <property type="nucleotide sequence ID" value="NZ_AP018711.1"/>
</dbReference>
<keyword evidence="2 4" id="KW-0472">Membrane</keyword>
<organism evidence="7 9">
    <name type="scientific">Sphingosinicella microcystinivorans</name>
    <dbReference type="NCBI Taxonomy" id="335406"/>
    <lineage>
        <taxon>Bacteria</taxon>
        <taxon>Pseudomonadati</taxon>
        <taxon>Pseudomonadota</taxon>
        <taxon>Alphaproteobacteria</taxon>
        <taxon>Sphingomonadales</taxon>
        <taxon>Sphingosinicellaceae</taxon>
        <taxon>Sphingosinicella</taxon>
    </lineage>
</organism>
<dbReference type="SUPFAM" id="SSF48452">
    <property type="entry name" value="TPR-like"/>
    <property type="match status" value="1"/>
</dbReference>
<dbReference type="PROSITE" id="PS51257">
    <property type="entry name" value="PROKAR_LIPOPROTEIN"/>
    <property type="match status" value="1"/>
</dbReference>
<dbReference type="Proteomes" id="UP000275727">
    <property type="component" value="Chromosome"/>
</dbReference>
<dbReference type="Gene3D" id="1.25.40.10">
    <property type="entry name" value="Tetratricopeptide repeat domain"/>
    <property type="match status" value="1"/>
</dbReference>
<evidence type="ECO:0000256" key="4">
    <source>
        <dbReference type="HAMAP-Rule" id="MF_00922"/>
    </source>
</evidence>
<dbReference type="GO" id="GO:0009279">
    <property type="term" value="C:cell outer membrane"/>
    <property type="evidence" value="ECO:0007669"/>
    <property type="project" value="UniProtKB-SubCell"/>
</dbReference>
<evidence type="ECO:0000313" key="7">
    <source>
        <dbReference type="EMBL" id="BBE35317.1"/>
    </source>
</evidence>
<dbReference type="AlphaFoldDB" id="A0AAD1D7H7"/>
<accession>A0AAD1D7H7</accession>
<keyword evidence="4" id="KW-0449">Lipoprotein</keyword>